<evidence type="ECO:0000313" key="1">
    <source>
        <dbReference type="EMBL" id="CAH3019445.1"/>
    </source>
</evidence>
<accession>A0ABN8LTS3</accession>
<dbReference type="Proteomes" id="UP001159427">
    <property type="component" value="Unassembled WGS sequence"/>
</dbReference>
<comment type="caution">
    <text evidence="1">The sequence shown here is derived from an EMBL/GenBank/DDBJ whole genome shotgun (WGS) entry which is preliminary data.</text>
</comment>
<sequence>MDVLNDDRLIRLQYIGLFATYLFNTFYGNSKIPPTHPPKPANQRILQAHSQQLLQYSMETSQEYPKWKNTLDAQIEDQVVIPTHQLFYLGEYSNRAAQKMISGLLGLRTKDAYMLI</sequence>
<evidence type="ECO:0000313" key="2">
    <source>
        <dbReference type="Proteomes" id="UP001159427"/>
    </source>
</evidence>
<proteinExistence type="predicted"/>
<name>A0ABN8LTS3_9CNID</name>
<keyword evidence="2" id="KW-1185">Reference proteome</keyword>
<protein>
    <submittedName>
        <fullName evidence="1">Uncharacterized protein</fullName>
    </submittedName>
</protein>
<reference evidence="1 2" key="1">
    <citation type="submission" date="2022-05" db="EMBL/GenBank/DDBJ databases">
        <authorList>
            <consortium name="Genoscope - CEA"/>
            <person name="William W."/>
        </authorList>
    </citation>
    <scope>NUCLEOTIDE SEQUENCE [LARGE SCALE GENOMIC DNA]</scope>
</reference>
<gene>
    <name evidence="1" type="ORF">PEVE_00002715</name>
</gene>
<organism evidence="1 2">
    <name type="scientific">Porites evermanni</name>
    <dbReference type="NCBI Taxonomy" id="104178"/>
    <lineage>
        <taxon>Eukaryota</taxon>
        <taxon>Metazoa</taxon>
        <taxon>Cnidaria</taxon>
        <taxon>Anthozoa</taxon>
        <taxon>Hexacorallia</taxon>
        <taxon>Scleractinia</taxon>
        <taxon>Fungiina</taxon>
        <taxon>Poritidae</taxon>
        <taxon>Porites</taxon>
    </lineage>
</organism>
<dbReference type="EMBL" id="CALNXI010000116">
    <property type="protein sequence ID" value="CAH3019445.1"/>
    <property type="molecule type" value="Genomic_DNA"/>
</dbReference>